<dbReference type="InterPro" id="IPR036388">
    <property type="entry name" value="WH-like_DNA-bd_sf"/>
</dbReference>
<dbReference type="InterPro" id="IPR036390">
    <property type="entry name" value="WH_DNA-bd_sf"/>
</dbReference>
<reference evidence="5" key="2">
    <citation type="submission" date="2020-09" db="EMBL/GenBank/DDBJ databases">
        <authorList>
            <person name="Sun Q."/>
            <person name="Sedlacek I."/>
        </authorList>
    </citation>
    <scope>NUCLEOTIDE SEQUENCE</scope>
    <source>
        <strain evidence="5">CCM 7897</strain>
    </source>
</reference>
<dbReference type="SMART" id="SM00895">
    <property type="entry name" value="FCD"/>
    <property type="match status" value="1"/>
</dbReference>
<dbReference type="PANTHER" id="PTHR43537:SF45">
    <property type="entry name" value="GNTR FAMILY REGULATORY PROTEIN"/>
    <property type="match status" value="1"/>
</dbReference>
<organism evidence="5 6">
    <name type="scientific">Azorhizobium oxalatiphilum</name>
    <dbReference type="NCBI Taxonomy" id="980631"/>
    <lineage>
        <taxon>Bacteria</taxon>
        <taxon>Pseudomonadati</taxon>
        <taxon>Pseudomonadota</taxon>
        <taxon>Alphaproteobacteria</taxon>
        <taxon>Hyphomicrobiales</taxon>
        <taxon>Xanthobacteraceae</taxon>
        <taxon>Azorhizobium</taxon>
    </lineage>
</organism>
<evidence type="ECO:0000256" key="2">
    <source>
        <dbReference type="ARBA" id="ARBA00023125"/>
    </source>
</evidence>
<reference evidence="5" key="1">
    <citation type="journal article" date="2014" name="Int. J. Syst. Evol. Microbiol.">
        <title>Complete genome sequence of Corynebacterium casei LMG S-19264T (=DSM 44701T), isolated from a smear-ripened cheese.</title>
        <authorList>
            <consortium name="US DOE Joint Genome Institute (JGI-PGF)"/>
            <person name="Walter F."/>
            <person name="Albersmeier A."/>
            <person name="Kalinowski J."/>
            <person name="Ruckert C."/>
        </authorList>
    </citation>
    <scope>NUCLEOTIDE SEQUENCE</scope>
    <source>
        <strain evidence="5">CCM 7897</strain>
    </source>
</reference>
<keyword evidence="1" id="KW-0805">Transcription regulation</keyword>
<keyword evidence="2" id="KW-0238">DNA-binding</keyword>
<name>A0A917BYK9_9HYPH</name>
<dbReference type="GO" id="GO:0003700">
    <property type="term" value="F:DNA-binding transcription factor activity"/>
    <property type="evidence" value="ECO:0007669"/>
    <property type="project" value="InterPro"/>
</dbReference>
<evidence type="ECO:0000313" key="5">
    <source>
        <dbReference type="EMBL" id="GGF61387.1"/>
    </source>
</evidence>
<dbReference type="Gene3D" id="1.20.120.530">
    <property type="entry name" value="GntR ligand-binding domain-like"/>
    <property type="match status" value="1"/>
</dbReference>
<dbReference type="Gene3D" id="1.10.10.10">
    <property type="entry name" value="Winged helix-like DNA-binding domain superfamily/Winged helix DNA-binding domain"/>
    <property type="match status" value="1"/>
</dbReference>
<dbReference type="InterPro" id="IPR000524">
    <property type="entry name" value="Tscrpt_reg_HTH_GntR"/>
</dbReference>
<dbReference type="SUPFAM" id="SSF46785">
    <property type="entry name" value="Winged helix' DNA-binding domain"/>
    <property type="match status" value="1"/>
</dbReference>
<dbReference type="AlphaFoldDB" id="A0A917BYK9"/>
<protein>
    <submittedName>
        <fullName evidence="5">GntR family transcriptional regulator</fullName>
    </submittedName>
</protein>
<dbReference type="GO" id="GO:0003677">
    <property type="term" value="F:DNA binding"/>
    <property type="evidence" value="ECO:0007669"/>
    <property type="project" value="UniProtKB-KW"/>
</dbReference>
<sequence>MPRVKRTLPGFDLAASLSGVRIDRAQPIGPQLYAALRMLIIRSTLPSGAPLHESDIAAACAVSRTPVRAALQQLAQDGLVTTWPQVGSAVAAIDRASLNAGVAIRRALEGEVVRLLAMRPQPFAEVEARLAPVLAAQQAAADRGDDLAFFAADEAFHATLADLAGLPDAWRLLHGVKAHIDRVRLLATRLEPGRHRAAYAEHLAIVEAVRGRQGLAASVLMARHAETVLASFDLLEAAGATR</sequence>
<gene>
    <name evidence="5" type="primary">gntR</name>
    <name evidence="5" type="ORF">GCM10007301_21450</name>
</gene>
<feature type="domain" description="HTH gntR-type" evidence="4">
    <location>
        <begin position="26"/>
        <end position="93"/>
    </location>
</feature>
<dbReference type="Pfam" id="PF07729">
    <property type="entry name" value="FCD"/>
    <property type="match status" value="1"/>
</dbReference>
<evidence type="ECO:0000259" key="4">
    <source>
        <dbReference type="PROSITE" id="PS50949"/>
    </source>
</evidence>
<evidence type="ECO:0000256" key="1">
    <source>
        <dbReference type="ARBA" id="ARBA00023015"/>
    </source>
</evidence>
<dbReference type="PANTHER" id="PTHR43537">
    <property type="entry name" value="TRANSCRIPTIONAL REGULATOR, GNTR FAMILY"/>
    <property type="match status" value="1"/>
</dbReference>
<accession>A0A917BYK9</accession>
<dbReference type="PROSITE" id="PS50949">
    <property type="entry name" value="HTH_GNTR"/>
    <property type="match status" value="1"/>
</dbReference>
<dbReference type="SMART" id="SM00345">
    <property type="entry name" value="HTH_GNTR"/>
    <property type="match status" value="1"/>
</dbReference>
<proteinExistence type="predicted"/>
<keyword evidence="3" id="KW-0804">Transcription</keyword>
<comment type="caution">
    <text evidence="5">The sequence shown here is derived from an EMBL/GenBank/DDBJ whole genome shotgun (WGS) entry which is preliminary data.</text>
</comment>
<dbReference type="EMBL" id="BMCT01000002">
    <property type="protein sequence ID" value="GGF61387.1"/>
    <property type="molecule type" value="Genomic_DNA"/>
</dbReference>
<dbReference type="Proteomes" id="UP000606044">
    <property type="component" value="Unassembled WGS sequence"/>
</dbReference>
<evidence type="ECO:0000256" key="3">
    <source>
        <dbReference type="ARBA" id="ARBA00023163"/>
    </source>
</evidence>
<dbReference type="Pfam" id="PF00392">
    <property type="entry name" value="GntR"/>
    <property type="match status" value="1"/>
</dbReference>
<dbReference type="InterPro" id="IPR011711">
    <property type="entry name" value="GntR_C"/>
</dbReference>
<keyword evidence="6" id="KW-1185">Reference proteome</keyword>
<dbReference type="InterPro" id="IPR008920">
    <property type="entry name" value="TF_FadR/GntR_C"/>
</dbReference>
<evidence type="ECO:0000313" key="6">
    <source>
        <dbReference type="Proteomes" id="UP000606044"/>
    </source>
</evidence>
<dbReference type="RefSeq" id="WP_188578266.1">
    <property type="nucleotide sequence ID" value="NZ_BMCT01000002.1"/>
</dbReference>
<dbReference type="SUPFAM" id="SSF48008">
    <property type="entry name" value="GntR ligand-binding domain-like"/>
    <property type="match status" value="1"/>
</dbReference>